<dbReference type="Pfam" id="PF08021">
    <property type="entry name" value="FAD_binding_9"/>
    <property type="match status" value="1"/>
</dbReference>
<dbReference type="InterPro" id="IPR036388">
    <property type="entry name" value="WH-like_DNA-bd_sf"/>
</dbReference>
<sequence length="636" mass="67008">MAQHEFVSHPLTVRRVQVLRTTEVTPRMRRVTLTGDQLGAFAVGGLDRPGFASPTFDDHVKLIFASDGDIASALPEQVPGGIEWGPSSTRQGRDYTPRRVDPVRREVDLDFVLHGHGPAASWARDAQPGDDLWFVGPKSSTVLPEGLDWIVLAGDETALPAIGRFLDERPVQVPAYIVVAVAADEARQELNLGPEDRIEWVVSDDAAAAAGLLTPAVRGLDLPPGAGQGSGYVWAAAESRALIPLRRYLQRDLGMPKSHLNITGYWHAEVPRTTPAGPPPAESAAPSPMDTESASAQCAPTAESLEPPVAWFAARAALQLGLIEAVADHPGASRGRLAGLLGVPEEPLGPLTAVLVDSGILTGDDSTLDLGPLGEELLVDDHLQGDLTGLEAELVLALDQLAPALRDPGTGASAWSRRHGASLWGGALASRDRYAELLAEGDILDYLLDVAVEDPFWTSVETAGISGPGAAAVVRALVRRDAHPALTVYEDCAGLEVLRAELAGREAVRFSTLTVTDPPVPADVLVGGLALAYRTDAEAVDFLRRAHQTAPSLVLVEASRPDGLDAQAREHALLSLAGTGTAHRGREAIVALAAGSGWSLDRVLPLGWGIEALFLTAGSDSPVSPDRIMSGESSVE</sequence>
<name>A0ABV6F2Z9_9MICC</name>
<accession>A0ABV6F2Z9</accession>
<dbReference type="InterPro" id="IPR039261">
    <property type="entry name" value="FNR_nucleotide-bd"/>
</dbReference>
<dbReference type="InterPro" id="IPR017927">
    <property type="entry name" value="FAD-bd_FR_type"/>
</dbReference>
<dbReference type="Gene3D" id="3.40.50.80">
    <property type="entry name" value="Nucleotide-binding domain of ferredoxin-NADP reductase (FNR) module"/>
    <property type="match status" value="1"/>
</dbReference>
<protein>
    <submittedName>
        <fullName evidence="3">Siderophore-interacting protein</fullName>
    </submittedName>
</protein>
<dbReference type="Pfam" id="PF04954">
    <property type="entry name" value="SIP"/>
    <property type="match status" value="1"/>
</dbReference>
<dbReference type="InterPro" id="IPR039374">
    <property type="entry name" value="SIP_fam"/>
</dbReference>
<evidence type="ECO:0000313" key="4">
    <source>
        <dbReference type="Proteomes" id="UP001589766"/>
    </source>
</evidence>
<dbReference type="PANTHER" id="PTHR30157">
    <property type="entry name" value="FERRIC REDUCTASE, NADPH-DEPENDENT"/>
    <property type="match status" value="1"/>
</dbReference>
<dbReference type="Gene3D" id="1.10.10.10">
    <property type="entry name" value="Winged helix-like DNA-binding domain superfamily/Winged helix DNA-binding domain"/>
    <property type="match status" value="1"/>
</dbReference>
<keyword evidence="4" id="KW-1185">Reference proteome</keyword>
<dbReference type="EMBL" id="JBHLWH010000014">
    <property type="protein sequence ID" value="MFC0247891.1"/>
    <property type="molecule type" value="Genomic_DNA"/>
</dbReference>
<dbReference type="SUPFAM" id="SSF63380">
    <property type="entry name" value="Riboflavin synthase domain-like"/>
    <property type="match status" value="1"/>
</dbReference>
<evidence type="ECO:0000313" key="3">
    <source>
        <dbReference type="EMBL" id="MFC0247891.1"/>
    </source>
</evidence>
<dbReference type="CDD" id="cd06193">
    <property type="entry name" value="siderophore_interacting"/>
    <property type="match status" value="1"/>
</dbReference>
<dbReference type="InterPro" id="IPR013113">
    <property type="entry name" value="SIP_FAD-bd"/>
</dbReference>
<dbReference type="InterPro" id="IPR029063">
    <property type="entry name" value="SAM-dependent_MTases_sf"/>
</dbReference>
<gene>
    <name evidence="3" type="ORF">ACFFIO_05190</name>
</gene>
<feature type="domain" description="FAD-binding FR-type" evidence="2">
    <location>
        <begin position="11"/>
        <end position="144"/>
    </location>
</feature>
<evidence type="ECO:0000259" key="2">
    <source>
        <dbReference type="PROSITE" id="PS51384"/>
    </source>
</evidence>
<dbReference type="Proteomes" id="UP001589766">
    <property type="component" value="Unassembled WGS sequence"/>
</dbReference>
<dbReference type="Gene3D" id="3.40.50.150">
    <property type="entry name" value="Vaccinia Virus protein VP39"/>
    <property type="match status" value="1"/>
</dbReference>
<dbReference type="InterPro" id="IPR007037">
    <property type="entry name" value="SIP_rossman_dom"/>
</dbReference>
<dbReference type="Gene3D" id="2.40.30.10">
    <property type="entry name" value="Translation factors"/>
    <property type="match status" value="1"/>
</dbReference>
<dbReference type="PANTHER" id="PTHR30157:SF0">
    <property type="entry name" value="NADPH-DEPENDENT FERRIC-CHELATE REDUCTASE"/>
    <property type="match status" value="1"/>
</dbReference>
<proteinExistence type="predicted"/>
<organism evidence="3 4">
    <name type="scientific">Citricoccus parietis</name>
    <dbReference type="NCBI Taxonomy" id="592307"/>
    <lineage>
        <taxon>Bacteria</taxon>
        <taxon>Bacillati</taxon>
        <taxon>Actinomycetota</taxon>
        <taxon>Actinomycetes</taxon>
        <taxon>Micrococcales</taxon>
        <taxon>Micrococcaceae</taxon>
        <taxon>Citricoccus</taxon>
    </lineage>
</organism>
<comment type="caution">
    <text evidence="3">The sequence shown here is derived from an EMBL/GenBank/DDBJ whole genome shotgun (WGS) entry which is preliminary data.</text>
</comment>
<evidence type="ECO:0000256" key="1">
    <source>
        <dbReference type="SAM" id="MobiDB-lite"/>
    </source>
</evidence>
<dbReference type="RefSeq" id="WP_378040528.1">
    <property type="nucleotide sequence ID" value="NZ_JBHLWH010000014.1"/>
</dbReference>
<feature type="region of interest" description="Disordered" evidence="1">
    <location>
        <begin position="271"/>
        <end position="300"/>
    </location>
</feature>
<reference evidence="3 4" key="1">
    <citation type="submission" date="2024-09" db="EMBL/GenBank/DDBJ databases">
        <authorList>
            <person name="Sun Q."/>
            <person name="Mori K."/>
        </authorList>
    </citation>
    <scope>NUCLEOTIDE SEQUENCE [LARGE SCALE GENOMIC DNA]</scope>
    <source>
        <strain evidence="3 4">CCM 7609</strain>
    </source>
</reference>
<dbReference type="PROSITE" id="PS51384">
    <property type="entry name" value="FAD_FR"/>
    <property type="match status" value="1"/>
</dbReference>
<dbReference type="InterPro" id="IPR017938">
    <property type="entry name" value="Riboflavin_synthase-like_b-brl"/>
</dbReference>